<comment type="subcellular location">
    <subcellularLocation>
        <location evidence="1">Cell membrane</location>
        <topology evidence="1">Multi-pass membrane protein</topology>
    </subcellularLocation>
</comment>
<accession>A0A844ZLH6</accession>
<comment type="caution">
    <text evidence="7">The sequence shown here is derived from an EMBL/GenBank/DDBJ whole genome shotgun (WGS) entry which is preliminary data.</text>
</comment>
<dbReference type="AlphaFoldDB" id="A0A844ZLH6"/>
<feature type="transmembrane region" description="Helical" evidence="6">
    <location>
        <begin position="423"/>
        <end position="441"/>
    </location>
</feature>
<gene>
    <name evidence="7" type="ORF">GRI32_06735</name>
</gene>
<keyword evidence="2" id="KW-1003">Cell membrane</keyword>
<dbReference type="InterPro" id="IPR002797">
    <property type="entry name" value="Polysacc_synth"/>
</dbReference>
<evidence type="ECO:0000256" key="3">
    <source>
        <dbReference type="ARBA" id="ARBA00022692"/>
    </source>
</evidence>
<feature type="transmembrane region" description="Helical" evidence="6">
    <location>
        <begin position="244"/>
        <end position="266"/>
    </location>
</feature>
<dbReference type="PANTHER" id="PTHR30250">
    <property type="entry name" value="PST FAMILY PREDICTED COLANIC ACID TRANSPORTER"/>
    <property type="match status" value="1"/>
</dbReference>
<dbReference type="CDD" id="cd13128">
    <property type="entry name" value="MATE_Wzx_like"/>
    <property type="match status" value="1"/>
</dbReference>
<feature type="transmembrane region" description="Helical" evidence="6">
    <location>
        <begin position="83"/>
        <end position="105"/>
    </location>
</feature>
<dbReference type="OrthoDB" id="9812647at2"/>
<feature type="transmembrane region" description="Helical" evidence="6">
    <location>
        <begin position="159"/>
        <end position="175"/>
    </location>
</feature>
<evidence type="ECO:0000313" key="7">
    <source>
        <dbReference type="EMBL" id="MXO88433.1"/>
    </source>
</evidence>
<evidence type="ECO:0000256" key="4">
    <source>
        <dbReference type="ARBA" id="ARBA00022989"/>
    </source>
</evidence>
<dbReference type="EMBL" id="WTYY01000003">
    <property type="protein sequence ID" value="MXO88433.1"/>
    <property type="molecule type" value="Genomic_DNA"/>
</dbReference>
<dbReference type="GO" id="GO:0005886">
    <property type="term" value="C:plasma membrane"/>
    <property type="evidence" value="ECO:0007669"/>
    <property type="project" value="UniProtKB-SubCell"/>
</dbReference>
<feature type="transmembrane region" description="Helical" evidence="6">
    <location>
        <begin position="7"/>
        <end position="29"/>
    </location>
</feature>
<feature type="transmembrane region" description="Helical" evidence="6">
    <location>
        <begin position="333"/>
        <end position="353"/>
    </location>
</feature>
<dbReference type="Proteomes" id="UP000435243">
    <property type="component" value="Unassembled WGS sequence"/>
</dbReference>
<keyword evidence="3 6" id="KW-0812">Transmembrane</keyword>
<keyword evidence="5 6" id="KW-0472">Membrane</keyword>
<reference evidence="7 8" key="1">
    <citation type="submission" date="2019-12" db="EMBL/GenBank/DDBJ databases">
        <title>Genomic-based taxomic classification of the family Erythrobacteraceae.</title>
        <authorList>
            <person name="Xu L."/>
        </authorList>
    </citation>
    <scope>NUCLEOTIDE SEQUENCE [LARGE SCALE GENOMIC DNA]</scope>
    <source>
        <strain evidence="7 8">JCM 16339</strain>
    </source>
</reference>
<dbReference type="InterPro" id="IPR050833">
    <property type="entry name" value="Poly_Biosynth_Transport"/>
</dbReference>
<name>A0A844ZLH6_9SPHN</name>
<dbReference type="PANTHER" id="PTHR30250:SF26">
    <property type="entry name" value="PSMA PROTEIN"/>
    <property type="match status" value="1"/>
</dbReference>
<dbReference type="Pfam" id="PF01943">
    <property type="entry name" value="Polysacc_synt"/>
    <property type="match status" value="1"/>
</dbReference>
<feature type="transmembrane region" description="Helical" evidence="6">
    <location>
        <begin position="41"/>
        <end position="62"/>
    </location>
</feature>
<evidence type="ECO:0000256" key="1">
    <source>
        <dbReference type="ARBA" id="ARBA00004651"/>
    </source>
</evidence>
<feature type="transmembrane region" description="Helical" evidence="6">
    <location>
        <begin position="125"/>
        <end position="147"/>
    </location>
</feature>
<evidence type="ECO:0000256" key="5">
    <source>
        <dbReference type="ARBA" id="ARBA00023136"/>
    </source>
</evidence>
<evidence type="ECO:0000256" key="6">
    <source>
        <dbReference type="SAM" id="Phobius"/>
    </source>
</evidence>
<dbReference type="RefSeq" id="WP_160590639.1">
    <property type="nucleotide sequence ID" value="NZ_BAAAFP010000001.1"/>
</dbReference>
<feature type="transmembrane region" description="Helical" evidence="6">
    <location>
        <begin position="299"/>
        <end position="321"/>
    </location>
</feature>
<protein>
    <submittedName>
        <fullName evidence="7">Oligosaccharide flippase family protein</fullName>
    </submittedName>
</protein>
<feature type="transmembrane region" description="Helical" evidence="6">
    <location>
        <begin position="447"/>
        <end position="463"/>
    </location>
</feature>
<evidence type="ECO:0000313" key="8">
    <source>
        <dbReference type="Proteomes" id="UP000435243"/>
    </source>
</evidence>
<organism evidence="7 8">
    <name type="scientific">Alteraurantiacibacter aestuarii</name>
    <dbReference type="NCBI Taxonomy" id="650004"/>
    <lineage>
        <taxon>Bacteria</taxon>
        <taxon>Pseudomonadati</taxon>
        <taxon>Pseudomonadota</taxon>
        <taxon>Alphaproteobacteria</taxon>
        <taxon>Sphingomonadales</taxon>
        <taxon>Erythrobacteraceae</taxon>
        <taxon>Alteraurantiacibacter</taxon>
    </lineage>
</organism>
<feature type="transmembrane region" description="Helical" evidence="6">
    <location>
        <begin position="221"/>
        <end position="238"/>
    </location>
</feature>
<keyword evidence="8" id="KW-1185">Reference proteome</keyword>
<proteinExistence type="predicted"/>
<sequence length="497" mass="53381">MKIATNSLLSFLPACLAIVIGIATVPIYINMIGNDRYGALMIAWLLLGYFGQADFGIGRAIAQRIGAMAKDDRSGMARAVWSALFSVAAFGFVGAALIYAMSSLFFSELFKVDEVLRAELLDSLWLLALCVPLIAIAGVVSGALTGLERFKLVSLGNTFSNAASQILPLVVAWQFSHELKYLIGSALVGRLLGLAMVSFGVWKTFLKGESIAPSKDEFRRLAGFGAWIMVTAFVGPLMTISDRFVIGAVMGAAAVVAYSVPFQIALRTMIFPYGIIQALFPRMAAQEHGESIELSRTSLVFIGQLYAPIIIGLICLAGPLMKLWLGDNLDLRSILIGQIVLVGFWVNALANVPYTFLQARGNPRFTAILHVCELPAYFLLLYFLGTSFGLAGAAIAFALRCALDCIVLLYKARLLTAPMLRKLAAPGGLVAIALALCAETQDWFPNLFIGVVLGSLAVLVTLLQMPDAIRQSIAASKFARYMPPFARKGDATPDGAG</sequence>
<feature type="transmembrane region" description="Helical" evidence="6">
    <location>
        <begin position="181"/>
        <end position="201"/>
    </location>
</feature>
<keyword evidence="4 6" id="KW-1133">Transmembrane helix</keyword>
<evidence type="ECO:0000256" key="2">
    <source>
        <dbReference type="ARBA" id="ARBA00022475"/>
    </source>
</evidence>